<keyword evidence="3" id="KW-0732">Signal</keyword>
<feature type="compositionally biased region" description="Pro residues" evidence="1">
    <location>
        <begin position="511"/>
        <end position="522"/>
    </location>
</feature>
<proteinExistence type="predicted"/>
<evidence type="ECO:0000256" key="2">
    <source>
        <dbReference type="SAM" id="Phobius"/>
    </source>
</evidence>
<keyword evidence="5" id="KW-1185">Reference proteome</keyword>
<dbReference type="InterPro" id="IPR008929">
    <property type="entry name" value="Chondroitin_lyas"/>
</dbReference>
<keyword evidence="2" id="KW-1133">Transmembrane helix</keyword>
<dbReference type="Gene3D" id="1.50.10.100">
    <property type="entry name" value="Chondroitin AC/alginate lyase"/>
    <property type="match status" value="1"/>
</dbReference>
<sequence>MPSRSIIRSLMAAIVGLAVLLAGLLIPGSAASADESVTVPGITDYVPQAEDSTNTVSFTDPTDSVGKTVTFHHPGVIMNADYLNAMRDGVRAGKEPWLSAYKAYSSYAFARKNPRVYYESCFVNVLGPWKTDYCGKKSIDPQDYFAMRFQWDGDTAFKQAVMWYITGDNTYRATALNIIRKYASVEFVQGTYSFRLGVASANLAMAAEIMRATDPAPAADGSAADDSLIWNDDDTARFTKALDMYEPAFGFQQRRFHNQEQFCLAGLLAKAVWENDGESYARAVKRIVGGGADDISADNGTGSINYQMKWMTENELTGEALPESEQHVQVAEMGRDAGHARDDIGGLTTLAQAIYVQGTKVDARTGVVSNAKDAVTPFEFGDDRLLAGVDYYVKYHTGVAVTWTPQREFSFNRDGVTVSENRNVSNDGDVTVYLGVLYNYYKSVRKVDMTGEAYRYLAEAYERAMPEGLDVGASGRNWPAAGTLLWTLPEGGDGSGSGGEGSGGEGETPDPEPSQKPDPSPEPNDKPSDKPGTQPSQQGNGSGISTGSGSATDADGNGGGSQYGGNEQSGKSGSNAGRLGRTGAAVGAVVLAAVVLAGVGVALCKRRA</sequence>
<evidence type="ECO:0000256" key="3">
    <source>
        <dbReference type="SAM" id="SignalP"/>
    </source>
</evidence>
<evidence type="ECO:0000313" key="5">
    <source>
        <dbReference type="Proteomes" id="UP000475155"/>
    </source>
</evidence>
<feature type="signal peptide" evidence="3">
    <location>
        <begin position="1"/>
        <end position="32"/>
    </location>
</feature>
<feature type="compositionally biased region" description="Gly residues" evidence="1">
    <location>
        <begin position="491"/>
        <end position="506"/>
    </location>
</feature>
<evidence type="ECO:0000256" key="1">
    <source>
        <dbReference type="SAM" id="MobiDB-lite"/>
    </source>
</evidence>
<evidence type="ECO:0008006" key="6">
    <source>
        <dbReference type="Google" id="ProtNLM"/>
    </source>
</evidence>
<feature type="region of interest" description="Disordered" evidence="1">
    <location>
        <begin position="484"/>
        <end position="580"/>
    </location>
</feature>
<feature type="chain" id="PRO_5047229176" description="Alginate lyase domain-containing protein" evidence="3">
    <location>
        <begin position="33"/>
        <end position="608"/>
    </location>
</feature>
<name>A0ABX0CH65_9BIFI</name>
<keyword evidence="2" id="KW-0472">Membrane</keyword>
<comment type="caution">
    <text evidence="4">The sequence shown here is derived from an EMBL/GenBank/DDBJ whole genome shotgun (WGS) entry which is preliminary data.</text>
</comment>
<accession>A0ABX0CH65</accession>
<keyword evidence="2" id="KW-0812">Transmembrane</keyword>
<reference evidence="4 5" key="1">
    <citation type="submission" date="2019-10" db="EMBL/GenBank/DDBJ databases">
        <title>Bifidobacterium from non-human primates.</title>
        <authorList>
            <person name="Modesto M."/>
        </authorList>
    </citation>
    <scope>NUCLEOTIDE SEQUENCE [LARGE SCALE GENOMIC DNA]</scope>
    <source>
        <strain evidence="4 5">SMA1</strain>
    </source>
</reference>
<organism evidence="4 5">
    <name type="scientific">Bifidobacterium saimiriisciurei</name>
    <dbReference type="NCBI Taxonomy" id="2661627"/>
    <lineage>
        <taxon>Bacteria</taxon>
        <taxon>Bacillati</taxon>
        <taxon>Actinomycetota</taxon>
        <taxon>Actinomycetes</taxon>
        <taxon>Bifidobacteriales</taxon>
        <taxon>Bifidobacteriaceae</taxon>
        <taxon>Bifidobacterium</taxon>
    </lineage>
</organism>
<dbReference type="RefSeq" id="WP_163198625.1">
    <property type="nucleotide sequence ID" value="NZ_WHZU01000015.1"/>
</dbReference>
<dbReference type="Proteomes" id="UP000475155">
    <property type="component" value="Unassembled WGS sequence"/>
</dbReference>
<feature type="transmembrane region" description="Helical" evidence="2">
    <location>
        <begin position="584"/>
        <end position="604"/>
    </location>
</feature>
<dbReference type="EMBL" id="WHZU01000015">
    <property type="protein sequence ID" value="NEH12204.1"/>
    <property type="molecule type" value="Genomic_DNA"/>
</dbReference>
<dbReference type="SUPFAM" id="SSF48230">
    <property type="entry name" value="Chondroitin AC/alginate lyase"/>
    <property type="match status" value="1"/>
</dbReference>
<gene>
    <name evidence="4" type="ORF">GFD18_08925</name>
</gene>
<protein>
    <recommendedName>
        <fullName evidence="6">Alginate lyase domain-containing protein</fullName>
    </recommendedName>
</protein>
<evidence type="ECO:0000313" key="4">
    <source>
        <dbReference type="EMBL" id="NEH12204.1"/>
    </source>
</evidence>